<dbReference type="InterPro" id="IPR015300">
    <property type="entry name" value="DNA-bd_pseudobarrel_sf"/>
</dbReference>
<dbReference type="PANTHER" id="PTHR31920:SF37">
    <property type="entry name" value="B3 DOMAIN-CONTAINING TRANSCRIPTION FACTOR VRN1"/>
    <property type="match status" value="1"/>
</dbReference>
<organism evidence="7 8">
    <name type="scientific">Punica granatum</name>
    <name type="common">Pomegranate</name>
    <dbReference type="NCBI Taxonomy" id="22663"/>
    <lineage>
        <taxon>Eukaryota</taxon>
        <taxon>Viridiplantae</taxon>
        <taxon>Streptophyta</taxon>
        <taxon>Embryophyta</taxon>
        <taxon>Tracheophyta</taxon>
        <taxon>Spermatophyta</taxon>
        <taxon>Magnoliopsida</taxon>
        <taxon>eudicotyledons</taxon>
        <taxon>Gunneridae</taxon>
        <taxon>Pentapetalae</taxon>
        <taxon>rosids</taxon>
        <taxon>malvids</taxon>
        <taxon>Myrtales</taxon>
        <taxon>Lythraceae</taxon>
        <taxon>Punica</taxon>
    </lineage>
</organism>
<dbReference type="InterPro" id="IPR003340">
    <property type="entry name" value="B3_DNA-bd"/>
</dbReference>
<evidence type="ECO:0000259" key="6">
    <source>
        <dbReference type="PROSITE" id="PS50863"/>
    </source>
</evidence>
<accession>A0A218W214</accession>
<name>A0A218W214_PUNGR</name>
<evidence type="ECO:0000256" key="4">
    <source>
        <dbReference type="ARBA" id="ARBA00023163"/>
    </source>
</evidence>
<evidence type="ECO:0000256" key="2">
    <source>
        <dbReference type="ARBA" id="ARBA00023015"/>
    </source>
</evidence>
<dbReference type="InterPro" id="IPR050655">
    <property type="entry name" value="Plant_B3_domain"/>
</dbReference>
<evidence type="ECO:0000313" key="7">
    <source>
        <dbReference type="EMBL" id="OWM66301.1"/>
    </source>
</evidence>
<keyword evidence="3" id="KW-0238">DNA-binding</keyword>
<dbReference type="AlphaFoldDB" id="A0A218W214"/>
<evidence type="ECO:0000256" key="5">
    <source>
        <dbReference type="ARBA" id="ARBA00023242"/>
    </source>
</evidence>
<reference evidence="8" key="1">
    <citation type="journal article" date="2017" name="Plant J.">
        <title>The pomegranate (Punica granatum L.) genome and the genomics of punicalagin biosynthesis.</title>
        <authorList>
            <person name="Qin G."/>
            <person name="Xu C."/>
            <person name="Ming R."/>
            <person name="Tang H."/>
            <person name="Guyot R."/>
            <person name="Kramer E.M."/>
            <person name="Hu Y."/>
            <person name="Yi X."/>
            <person name="Qi Y."/>
            <person name="Xu X."/>
            <person name="Gao Z."/>
            <person name="Pan H."/>
            <person name="Jian J."/>
            <person name="Tian Y."/>
            <person name="Yue Z."/>
            <person name="Xu Y."/>
        </authorList>
    </citation>
    <scope>NUCLEOTIDE SEQUENCE [LARGE SCALE GENOMIC DNA]</scope>
    <source>
        <strain evidence="8">cv. Dabenzi</strain>
    </source>
</reference>
<protein>
    <recommendedName>
        <fullName evidence="6">TF-B3 domain-containing protein</fullName>
    </recommendedName>
</protein>
<evidence type="ECO:0000256" key="3">
    <source>
        <dbReference type="ARBA" id="ARBA00023125"/>
    </source>
</evidence>
<comment type="caution">
    <text evidence="7">The sequence shown here is derived from an EMBL/GenBank/DDBJ whole genome shotgun (WGS) entry which is preliminary data.</text>
</comment>
<dbReference type="Pfam" id="PF02362">
    <property type="entry name" value="B3"/>
    <property type="match status" value="1"/>
</dbReference>
<dbReference type="PANTHER" id="PTHR31920">
    <property type="entry name" value="B3 DOMAIN-CONTAINING"/>
    <property type="match status" value="1"/>
</dbReference>
<keyword evidence="4" id="KW-0804">Transcription</keyword>
<keyword evidence="5" id="KW-0539">Nucleus</keyword>
<dbReference type="EMBL" id="MTKT01005554">
    <property type="protein sequence ID" value="OWM66301.1"/>
    <property type="molecule type" value="Genomic_DNA"/>
</dbReference>
<dbReference type="PROSITE" id="PS50863">
    <property type="entry name" value="B3"/>
    <property type="match status" value="1"/>
</dbReference>
<sequence>MISTSVNMSLQIIPKKFVRKYGAELSKSDIVLLKIPTSDAWEVELRTGDGAVWLEQRWLDFVNFHSVKRGDFLVFWYKARNSNEFDVGLFDNSATDIDYLLKGNFIIDQGRGNQ</sequence>
<proteinExistence type="predicted"/>
<evidence type="ECO:0000313" key="8">
    <source>
        <dbReference type="Proteomes" id="UP000197138"/>
    </source>
</evidence>
<dbReference type="GO" id="GO:0005634">
    <property type="term" value="C:nucleus"/>
    <property type="evidence" value="ECO:0007669"/>
    <property type="project" value="UniProtKB-SubCell"/>
</dbReference>
<dbReference type="SUPFAM" id="SSF101936">
    <property type="entry name" value="DNA-binding pseudobarrel domain"/>
    <property type="match status" value="1"/>
</dbReference>
<dbReference type="GO" id="GO:0003677">
    <property type="term" value="F:DNA binding"/>
    <property type="evidence" value="ECO:0007669"/>
    <property type="project" value="UniProtKB-KW"/>
</dbReference>
<dbReference type="Proteomes" id="UP000197138">
    <property type="component" value="Unassembled WGS sequence"/>
</dbReference>
<dbReference type="CDD" id="cd10017">
    <property type="entry name" value="B3_DNA"/>
    <property type="match status" value="1"/>
</dbReference>
<dbReference type="SMART" id="SM01019">
    <property type="entry name" value="B3"/>
    <property type="match status" value="1"/>
</dbReference>
<dbReference type="Gene3D" id="2.40.330.10">
    <property type="entry name" value="DNA-binding pseudobarrel domain"/>
    <property type="match status" value="1"/>
</dbReference>
<evidence type="ECO:0000256" key="1">
    <source>
        <dbReference type="ARBA" id="ARBA00004123"/>
    </source>
</evidence>
<feature type="domain" description="TF-B3" evidence="6">
    <location>
        <begin position="1"/>
        <end position="93"/>
    </location>
</feature>
<keyword evidence="2" id="KW-0805">Transcription regulation</keyword>
<comment type="subcellular location">
    <subcellularLocation>
        <location evidence="1">Nucleus</location>
    </subcellularLocation>
</comment>
<gene>
    <name evidence="7" type="ORF">CDL15_Pgr013518</name>
</gene>